<reference evidence="2" key="1">
    <citation type="submission" date="2013-05" db="EMBL/GenBank/DDBJ databases">
        <title>The Genome sequence of Mucor circinelloides f. circinelloides 1006PhL.</title>
        <authorList>
            <consortium name="The Broad Institute Genomics Platform"/>
            <person name="Cuomo C."/>
            <person name="Earl A."/>
            <person name="Findley K."/>
            <person name="Lee S.C."/>
            <person name="Walker B."/>
            <person name="Young S."/>
            <person name="Zeng Q."/>
            <person name="Gargeya S."/>
            <person name="Fitzgerald M."/>
            <person name="Haas B."/>
            <person name="Abouelleil A."/>
            <person name="Allen A.W."/>
            <person name="Alvarado L."/>
            <person name="Arachchi H.M."/>
            <person name="Berlin A.M."/>
            <person name="Chapman S.B."/>
            <person name="Gainer-Dewar J."/>
            <person name="Goldberg J."/>
            <person name="Griggs A."/>
            <person name="Gujja S."/>
            <person name="Hansen M."/>
            <person name="Howarth C."/>
            <person name="Imamovic A."/>
            <person name="Ireland A."/>
            <person name="Larimer J."/>
            <person name="McCowan C."/>
            <person name="Murphy C."/>
            <person name="Pearson M."/>
            <person name="Poon T.W."/>
            <person name="Priest M."/>
            <person name="Roberts A."/>
            <person name="Saif S."/>
            <person name="Shea T."/>
            <person name="Sisk P."/>
            <person name="Sykes S."/>
            <person name="Wortman J."/>
            <person name="Nusbaum C."/>
            <person name="Birren B."/>
        </authorList>
    </citation>
    <scope>NUCLEOTIDE SEQUENCE [LARGE SCALE GENOMIC DNA]</scope>
    <source>
        <strain evidence="2">1006PhL</strain>
    </source>
</reference>
<dbReference type="AlphaFoldDB" id="S2KB77"/>
<organism evidence="1 2">
    <name type="scientific">Mucor circinelloides f. circinelloides (strain 1006PhL)</name>
    <name type="common">Mucormycosis agent</name>
    <name type="synonym">Calyptromyces circinelloides</name>
    <dbReference type="NCBI Taxonomy" id="1220926"/>
    <lineage>
        <taxon>Eukaryota</taxon>
        <taxon>Fungi</taxon>
        <taxon>Fungi incertae sedis</taxon>
        <taxon>Mucoromycota</taxon>
        <taxon>Mucoromycotina</taxon>
        <taxon>Mucoromycetes</taxon>
        <taxon>Mucorales</taxon>
        <taxon>Mucorineae</taxon>
        <taxon>Mucoraceae</taxon>
        <taxon>Mucor</taxon>
    </lineage>
</organism>
<protein>
    <recommendedName>
        <fullName evidence="3">MULE transposase domain-containing protein</fullName>
    </recommendedName>
</protein>
<accession>S2KB77</accession>
<name>S2KB77_MUCC1</name>
<dbReference type="STRING" id="1220926.S2KB77"/>
<keyword evidence="2" id="KW-1185">Reference proteome</keyword>
<dbReference type="EMBL" id="KE123898">
    <property type="protein sequence ID" value="EPB92723.1"/>
    <property type="molecule type" value="Genomic_DNA"/>
</dbReference>
<dbReference type="VEuPathDB" id="FungiDB:HMPREF1544_00452"/>
<evidence type="ECO:0008006" key="3">
    <source>
        <dbReference type="Google" id="ProtNLM"/>
    </source>
</evidence>
<dbReference type="Proteomes" id="UP000014254">
    <property type="component" value="Unassembled WGS sequence"/>
</dbReference>
<proteinExistence type="predicted"/>
<dbReference type="OrthoDB" id="2430203at2759"/>
<dbReference type="InParanoid" id="S2KB77"/>
<sequence length="144" mass="16896">MGQRTGLKYFNLLSSPTCMKTNNYVESWHKQLKTAYLHRKKNRRVDCLIYILVNDVEPDFIQNISRITLNLGRMGPEERRKRELDVEVINEAVVPTMIKEFADDQANTFKITSFTSEHIKYDIVVENEAMTSRTCQDFQWSKTA</sequence>
<dbReference type="OMA" id="VESWHKQ"/>
<gene>
    <name evidence="1" type="ORF">HMPREF1544_00452</name>
</gene>
<evidence type="ECO:0000313" key="2">
    <source>
        <dbReference type="Proteomes" id="UP000014254"/>
    </source>
</evidence>
<evidence type="ECO:0000313" key="1">
    <source>
        <dbReference type="EMBL" id="EPB92723.1"/>
    </source>
</evidence>